<proteinExistence type="inferred from homology"/>
<dbReference type="GO" id="GO:0043249">
    <property type="term" value="P:erythrocyte maturation"/>
    <property type="evidence" value="ECO:0007669"/>
    <property type="project" value="UniProtKB-KW"/>
</dbReference>
<feature type="transmembrane region" description="Helical" evidence="18">
    <location>
        <begin position="331"/>
        <end position="350"/>
    </location>
</feature>
<comment type="function">
    <text evidence="15">Uniporter that mediates the transport of extracellular choline and ethanolamine into cells, thereby playing a key role in phospholipid biosynthesis. Choline and ethanolamine are the precursors of phosphatidylcholine and phosphatidylethanolamine, respectively, the two most abundant phospholipids. Transport is not coupled with proton transport and is exclusively driven by the choline (or ethanolamine) gradient across the plasma membrane. Also acts as a heme b transporter that mediates heme efflux from the cytoplasm to the extracellular compartment.</text>
</comment>
<dbReference type="OrthoDB" id="422206at2759"/>
<evidence type="ECO:0000256" key="3">
    <source>
        <dbReference type="ARBA" id="ARBA00022475"/>
    </source>
</evidence>
<evidence type="ECO:0000256" key="13">
    <source>
        <dbReference type="ARBA" id="ARBA00045087"/>
    </source>
</evidence>
<feature type="transmembrane region" description="Helical" evidence="18">
    <location>
        <begin position="167"/>
        <end position="187"/>
    </location>
</feature>
<evidence type="ECO:0000313" key="21">
    <source>
        <dbReference type="Proteomes" id="UP000218231"/>
    </source>
</evidence>
<evidence type="ECO:0000256" key="15">
    <source>
        <dbReference type="ARBA" id="ARBA00060240"/>
    </source>
</evidence>
<dbReference type="InterPro" id="IPR036259">
    <property type="entry name" value="MFS_trans_sf"/>
</dbReference>
<accession>A0A2A2K1C3</accession>
<comment type="caution">
    <text evidence="20">The sequence shown here is derived from an EMBL/GenBank/DDBJ whole genome shotgun (WGS) entry which is preliminary data.</text>
</comment>
<dbReference type="STRING" id="2018661.A0A2A2K1C3"/>
<dbReference type="InterPro" id="IPR011701">
    <property type="entry name" value="MFS"/>
</dbReference>
<feature type="transmembrane region" description="Helical" evidence="18">
    <location>
        <begin position="396"/>
        <end position="416"/>
    </location>
</feature>
<evidence type="ECO:0000256" key="17">
    <source>
        <dbReference type="ARBA" id="ARBA00080886"/>
    </source>
</evidence>
<dbReference type="GO" id="GO:0097037">
    <property type="term" value="P:heme export"/>
    <property type="evidence" value="ECO:0007669"/>
    <property type="project" value="TreeGrafter"/>
</dbReference>
<feature type="transmembrane region" description="Helical" evidence="18">
    <location>
        <begin position="133"/>
        <end position="155"/>
    </location>
</feature>
<keyword evidence="3" id="KW-1003">Cell membrane</keyword>
<evidence type="ECO:0000256" key="8">
    <source>
        <dbReference type="ARBA" id="ARBA00023136"/>
    </source>
</evidence>
<dbReference type="CDD" id="cd17398">
    <property type="entry name" value="MFS_FLVCR_like"/>
    <property type="match status" value="1"/>
</dbReference>
<dbReference type="GO" id="GO:0020037">
    <property type="term" value="F:heme binding"/>
    <property type="evidence" value="ECO:0007669"/>
    <property type="project" value="TreeGrafter"/>
</dbReference>
<feature type="transmembrane region" description="Helical" evidence="18">
    <location>
        <begin position="108"/>
        <end position="127"/>
    </location>
</feature>
<feature type="transmembrane region" description="Helical" evidence="18">
    <location>
        <begin position="41"/>
        <end position="64"/>
    </location>
</feature>
<organism evidence="20 21">
    <name type="scientific">Diploscapter pachys</name>
    <dbReference type="NCBI Taxonomy" id="2018661"/>
    <lineage>
        <taxon>Eukaryota</taxon>
        <taxon>Metazoa</taxon>
        <taxon>Ecdysozoa</taxon>
        <taxon>Nematoda</taxon>
        <taxon>Chromadorea</taxon>
        <taxon>Rhabditida</taxon>
        <taxon>Rhabditina</taxon>
        <taxon>Rhabditomorpha</taxon>
        <taxon>Rhabditoidea</taxon>
        <taxon>Rhabditidae</taxon>
        <taxon>Diploscapter</taxon>
    </lineage>
</organism>
<feature type="transmembrane region" description="Helical" evidence="18">
    <location>
        <begin position="422"/>
        <end position="442"/>
    </location>
</feature>
<dbReference type="EMBL" id="LIAE01009884">
    <property type="protein sequence ID" value="PAV67718.1"/>
    <property type="molecule type" value="Genomic_DNA"/>
</dbReference>
<gene>
    <name evidence="20" type="ORF">WR25_04230</name>
</gene>
<dbReference type="InterPro" id="IPR020846">
    <property type="entry name" value="MFS_dom"/>
</dbReference>
<evidence type="ECO:0000256" key="1">
    <source>
        <dbReference type="ARBA" id="ARBA00004651"/>
    </source>
</evidence>
<dbReference type="PROSITE" id="PS50850">
    <property type="entry name" value="MFS"/>
    <property type="match status" value="1"/>
</dbReference>
<feature type="domain" description="Major facilitator superfamily (MFS) profile" evidence="19">
    <location>
        <begin position="40"/>
        <end position="447"/>
    </location>
</feature>
<name>A0A2A2K1C3_9BILA</name>
<keyword evidence="4" id="KW-0597">Phosphoprotein</keyword>
<feature type="transmembrane region" description="Helical" evidence="18">
    <location>
        <begin position="356"/>
        <end position="376"/>
    </location>
</feature>
<dbReference type="FunFam" id="1.20.1250.20:FF:000184">
    <property type="entry name" value="Feline leukemia virus subgroup C receptor-related protein 1"/>
    <property type="match status" value="1"/>
</dbReference>
<keyword evidence="8 18" id="KW-0472">Membrane</keyword>
<dbReference type="SUPFAM" id="SSF103473">
    <property type="entry name" value="MFS general substrate transporter"/>
    <property type="match status" value="1"/>
</dbReference>
<evidence type="ECO:0000256" key="11">
    <source>
        <dbReference type="ARBA" id="ARBA00035075"/>
    </source>
</evidence>
<evidence type="ECO:0000256" key="10">
    <source>
        <dbReference type="ARBA" id="ARBA00023180"/>
    </source>
</evidence>
<keyword evidence="21" id="KW-1185">Reference proteome</keyword>
<keyword evidence="2" id="KW-0813">Transport</keyword>
<dbReference type="GO" id="GO:0015232">
    <property type="term" value="F:heme transmembrane transporter activity"/>
    <property type="evidence" value="ECO:0007669"/>
    <property type="project" value="UniProtKB-ARBA"/>
</dbReference>
<keyword evidence="10" id="KW-0325">Glycoprotein</keyword>
<comment type="subcellular location">
    <subcellularLocation>
        <location evidence="1">Cell membrane</location>
        <topology evidence="1">Multi-pass membrane protein</topology>
    </subcellularLocation>
</comment>
<evidence type="ECO:0000256" key="4">
    <source>
        <dbReference type="ARBA" id="ARBA00022553"/>
    </source>
</evidence>
<evidence type="ECO:0000313" key="20">
    <source>
        <dbReference type="EMBL" id="PAV67718.1"/>
    </source>
</evidence>
<sequence length="469" mass="51402">MATNIRRTSNPLAGINHVDLAQLEKSVEKDAIKPRVYFKRWFILLMFIFLSASNGAQWIEYSIIVTIVSEFYDVSATLIDWTSMIYMLTYIFFFIPAAWLLDKYGLRVSVLLGALGNAIGAWVKIMSTNPDGFWITFIGQTIVGTSQIFTLGIPPRLAAVWFGPDEVSTACAAGVFGNQLGIAVGFVTPPLLVHNGTKEDVARDLNVLFLASAVLNTVVLTFILCFFSSKPKVPPSLAQLTQQQEAAFDSNFWGTLKKLMTSKDFLLLFITYGINTGVFYAVSTLLAQIVLEFYPNEGETVGQIGLVIVVAGMAGSVVGGYCLDRFKKFKLITLIVYLCSFLAMLAFTLTLDLGSIAIVFANSLLLGFFMTGFLPIGFEFAAEITYPAAEGTMSGLLNASAQIFGIGLTMFMGWIIRSVGTFWANMIMSGFLVLGTIVTAMITEELRRQKAHEIQAHMPTSNTQLTTAD</sequence>
<evidence type="ECO:0000256" key="14">
    <source>
        <dbReference type="ARBA" id="ARBA00046338"/>
    </source>
</evidence>
<evidence type="ECO:0000256" key="18">
    <source>
        <dbReference type="SAM" id="Phobius"/>
    </source>
</evidence>
<dbReference type="Gene3D" id="1.20.1250.20">
    <property type="entry name" value="MFS general substrate transporter like domains"/>
    <property type="match status" value="1"/>
</dbReference>
<dbReference type="AlphaFoldDB" id="A0A2A2K1C3"/>
<feature type="transmembrane region" description="Helical" evidence="18">
    <location>
        <begin position="303"/>
        <end position="324"/>
    </location>
</feature>
<evidence type="ECO:0000256" key="5">
    <source>
        <dbReference type="ARBA" id="ARBA00022692"/>
    </source>
</evidence>
<feature type="transmembrane region" description="Helical" evidence="18">
    <location>
        <begin position="265"/>
        <end position="291"/>
    </location>
</feature>
<evidence type="ECO:0000259" key="19">
    <source>
        <dbReference type="PROSITE" id="PS50850"/>
    </source>
</evidence>
<evidence type="ECO:0000256" key="6">
    <source>
        <dbReference type="ARBA" id="ARBA00022989"/>
    </source>
</evidence>
<evidence type="ECO:0000256" key="7">
    <source>
        <dbReference type="ARBA" id="ARBA00023057"/>
    </source>
</evidence>
<comment type="catalytic activity">
    <reaction evidence="13">
        <text>ethanolamine(in) = ethanolamine(out)</text>
        <dbReference type="Rhea" id="RHEA:32747"/>
        <dbReference type="ChEBI" id="CHEBI:57603"/>
    </reaction>
</comment>
<evidence type="ECO:0000256" key="9">
    <source>
        <dbReference type="ARBA" id="ARBA00023170"/>
    </source>
</evidence>
<dbReference type="Pfam" id="PF07690">
    <property type="entry name" value="MFS_1"/>
    <property type="match status" value="1"/>
</dbReference>
<dbReference type="GO" id="GO:0031966">
    <property type="term" value="C:mitochondrial membrane"/>
    <property type="evidence" value="ECO:0007669"/>
    <property type="project" value="UniProtKB-ARBA"/>
</dbReference>
<keyword evidence="7" id="KW-0265">Erythrocyte maturation</keyword>
<evidence type="ECO:0000256" key="2">
    <source>
        <dbReference type="ARBA" id="ARBA00022448"/>
    </source>
</evidence>
<feature type="transmembrane region" description="Helical" evidence="18">
    <location>
        <begin position="207"/>
        <end position="227"/>
    </location>
</feature>
<comment type="similarity">
    <text evidence="14">Belongs to the major facilitator superfamily. Feline leukemia virus subgroup C receptor (TC 2.A.1.28.1) family.</text>
</comment>
<keyword evidence="6 18" id="KW-1133">Transmembrane helix</keyword>
<reference evidence="20 21" key="1">
    <citation type="journal article" date="2017" name="Curr. Biol.">
        <title>Genome architecture and evolution of a unichromosomal asexual nematode.</title>
        <authorList>
            <person name="Fradin H."/>
            <person name="Zegar C."/>
            <person name="Gutwein M."/>
            <person name="Lucas J."/>
            <person name="Kovtun M."/>
            <person name="Corcoran D."/>
            <person name="Baugh L.R."/>
            <person name="Kiontke K."/>
            <person name="Gunsalus K."/>
            <person name="Fitch D.H."/>
            <person name="Piano F."/>
        </authorList>
    </citation>
    <scope>NUCLEOTIDE SEQUENCE [LARGE SCALE GENOMIC DNA]</scope>
    <source>
        <strain evidence="20">PF1309</strain>
    </source>
</reference>
<protein>
    <recommendedName>
        <fullName evidence="16">Choline/ethanolamine transporter FLVCR1</fullName>
    </recommendedName>
    <alternativeName>
        <fullName evidence="17">Heme transporter FLVCR1</fullName>
    </alternativeName>
</protein>
<comment type="catalytic activity">
    <reaction evidence="11">
        <text>heme b(in) = heme b(out)</text>
        <dbReference type="Rhea" id="RHEA:75443"/>
        <dbReference type="ChEBI" id="CHEBI:60344"/>
    </reaction>
</comment>
<dbReference type="GO" id="GO:0005886">
    <property type="term" value="C:plasma membrane"/>
    <property type="evidence" value="ECO:0007669"/>
    <property type="project" value="UniProtKB-SubCell"/>
</dbReference>
<keyword evidence="9" id="KW-0675">Receptor</keyword>
<comment type="catalytic activity">
    <reaction evidence="12">
        <text>choline(out) = choline(in)</text>
        <dbReference type="Rhea" id="RHEA:32751"/>
        <dbReference type="ChEBI" id="CHEBI:15354"/>
    </reaction>
</comment>
<dbReference type="GO" id="GO:0006783">
    <property type="term" value="P:heme biosynthetic process"/>
    <property type="evidence" value="ECO:0007669"/>
    <property type="project" value="UniProtKB-ARBA"/>
</dbReference>
<dbReference type="InterPro" id="IPR049680">
    <property type="entry name" value="FLVCR1-2_SLC49-like"/>
</dbReference>
<feature type="transmembrane region" description="Helical" evidence="18">
    <location>
        <begin position="84"/>
        <end position="101"/>
    </location>
</feature>
<evidence type="ECO:0000256" key="12">
    <source>
        <dbReference type="ARBA" id="ARBA00036811"/>
    </source>
</evidence>
<evidence type="ECO:0000256" key="16">
    <source>
        <dbReference type="ARBA" id="ARBA00068050"/>
    </source>
</evidence>
<keyword evidence="5 18" id="KW-0812">Transmembrane</keyword>
<dbReference type="PANTHER" id="PTHR10924:SF4">
    <property type="entry name" value="GH15861P"/>
    <property type="match status" value="1"/>
</dbReference>
<dbReference type="PANTHER" id="PTHR10924">
    <property type="entry name" value="MAJOR FACILITATOR SUPERFAMILY PROTEIN-RELATED"/>
    <property type="match status" value="1"/>
</dbReference>
<dbReference type="Proteomes" id="UP000218231">
    <property type="component" value="Unassembled WGS sequence"/>
</dbReference>